<feature type="compositionally biased region" description="Polar residues" evidence="1">
    <location>
        <begin position="1"/>
        <end position="13"/>
    </location>
</feature>
<dbReference type="VEuPathDB" id="AmoebaDB:FDP41_008310"/>
<protein>
    <submittedName>
        <fullName evidence="2">Uncharacterized protein</fullName>
    </submittedName>
</protein>
<dbReference type="OrthoDB" id="10417690at2759"/>
<dbReference type="GeneID" id="68115528"/>
<keyword evidence="3" id="KW-1185">Reference proteome</keyword>
<evidence type="ECO:0000313" key="3">
    <source>
        <dbReference type="Proteomes" id="UP000444721"/>
    </source>
</evidence>
<comment type="caution">
    <text evidence="2">The sequence shown here is derived from an EMBL/GenBank/DDBJ whole genome shotgun (WGS) entry which is preliminary data.</text>
</comment>
<feature type="region of interest" description="Disordered" evidence="1">
    <location>
        <begin position="1"/>
        <end position="24"/>
    </location>
</feature>
<reference evidence="2 3" key="1">
    <citation type="journal article" date="2019" name="Sci. Rep.">
        <title>Nanopore sequencing improves the draft genome of the human pathogenic amoeba Naegleria fowleri.</title>
        <authorList>
            <person name="Liechti N."/>
            <person name="Schurch N."/>
            <person name="Bruggmann R."/>
            <person name="Wittwer M."/>
        </authorList>
    </citation>
    <scope>NUCLEOTIDE SEQUENCE [LARGE SCALE GENOMIC DNA]</scope>
    <source>
        <strain evidence="2 3">ATCC 30894</strain>
    </source>
</reference>
<dbReference type="VEuPathDB" id="AmoebaDB:NfTy_090600"/>
<evidence type="ECO:0000313" key="2">
    <source>
        <dbReference type="EMBL" id="KAF0973606.1"/>
    </source>
</evidence>
<dbReference type="Proteomes" id="UP000444721">
    <property type="component" value="Unassembled WGS sequence"/>
</dbReference>
<organism evidence="2 3">
    <name type="scientific">Naegleria fowleri</name>
    <name type="common">Brain eating amoeba</name>
    <dbReference type="NCBI Taxonomy" id="5763"/>
    <lineage>
        <taxon>Eukaryota</taxon>
        <taxon>Discoba</taxon>
        <taxon>Heterolobosea</taxon>
        <taxon>Tetramitia</taxon>
        <taxon>Eutetramitia</taxon>
        <taxon>Vahlkampfiidae</taxon>
        <taxon>Naegleria</taxon>
    </lineage>
</organism>
<evidence type="ECO:0000256" key="1">
    <source>
        <dbReference type="SAM" id="MobiDB-lite"/>
    </source>
</evidence>
<accession>A0A6A5BG37</accession>
<feature type="region of interest" description="Disordered" evidence="1">
    <location>
        <begin position="309"/>
        <end position="335"/>
    </location>
</feature>
<sequence>MSLSNYSKQSILSEHSCPSPPQPQQHFSHRMIAWLQLITSQYKCMSHLNLFRNQTISTNSTLAISSQKICEIYHSQDEFFMNNGLLFIGIMNHYFPKHVKNPDLASVNFQKEMEVVWTLAHTHLEIPCHYSLEEYKLHSSHGNCLNFSKLGKHLEEYYFFLNNDHNDGIERNTEEIHMNSKQNEKNKQFSNSKKHQLEVLKNRNGVISSASSLVTALGHHQSTACTTNSVLTKQHSPTNSFEMKHVSGHEPIHETLTSKIEDTIVLEFNTHRVACSSQTKKMQTTETMGNIENVNDSNRMMLTNAKTKKPLPTLPVTSSLHHGNHVEKSSIGTMNTNINPQLEKEITQLVIEDHEEKTQPIFFSKTAYVDKEDSEEYYQKFRY</sequence>
<dbReference type="RefSeq" id="XP_044558319.1">
    <property type="nucleotide sequence ID" value="XM_044712151.1"/>
</dbReference>
<proteinExistence type="predicted"/>
<dbReference type="VEuPathDB" id="AmoebaDB:NF0002270"/>
<name>A0A6A5BG37_NAEFO</name>
<dbReference type="EMBL" id="VFQX01000060">
    <property type="protein sequence ID" value="KAF0973606.1"/>
    <property type="molecule type" value="Genomic_DNA"/>
</dbReference>
<gene>
    <name evidence="2" type="ORF">FDP41_008310</name>
</gene>
<dbReference type="AlphaFoldDB" id="A0A6A5BG37"/>